<protein>
    <submittedName>
        <fullName evidence="2">Tellurite resistance protein TehB</fullName>
    </submittedName>
</protein>
<dbReference type="SUPFAM" id="SSF53335">
    <property type="entry name" value="S-adenosyl-L-methionine-dependent methyltransferases"/>
    <property type="match status" value="1"/>
</dbReference>
<dbReference type="CDD" id="cd02440">
    <property type="entry name" value="AdoMet_MTases"/>
    <property type="match status" value="1"/>
</dbReference>
<dbReference type="Gene3D" id="3.40.50.150">
    <property type="entry name" value="Vaccinia Virus protein VP39"/>
    <property type="match status" value="1"/>
</dbReference>
<dbReference type="Pfam" id="PF13649">
    <property type="entry name" value="Methyltransf_25"/>
    <property type="match status" value="1"/>
</dbReference>
<accession>A0A1E3GVL7</accession>
<dbReference type="InterPro" id="IPR041698">
    <property type="entry name" value="Methyltransf_25"/>
</dbReference>
<keyword evidence="3" id="KW-1185">Reference proteome</keyword>
<dbReference type="PANTHER" id="PTHR43464">
    <property type="entry name" value="METHYLTRANSFERASE"/>
    <property type="match status" value="1"/>
</dbReference>
<evidence type="ECO:0000313" key="3">
    <source>
        <dbReference type="Proteomes" id="UP000094379"/>
    </source>
</evidence>
<dbReference type="EMBL" id="MCRI01000001">
    <property type="protein sequence ID" value="ODN68102.1"/>
    <property type="molecule type" value="Genomic_DNA"/>
</dbReference>
<gene>
    <name evidence="2" type="ORF">A9E74_00074</name>
</gene>
<feature type="domain" description="Methyltransferase" evidence="1">
    <location>
        <begin position="40"/>
        <end position="126"/>
    </location>
</feature>
<dbReference type="RefSeq" id="WP_069294692.1">
    <property type="nucleotide sequence ID" value="NZ_MCRI01000001.1"/>
</dbReference>
<evidence type="ECO:0000259" key="1">
    <source>
        <dbReference type="Pfam" id="PF13649"/>
    </source>
</evidence>
<dbReference type="Proteomes" id="UP000094379">
    <property type="component" value="Unassembled WGS sequence"/>
</dbReference>
<dbReference type="GO" id="GO:0008168">
    <property type="term" value="F:methyltransferase activity"/>
    <property type="evidence" value="ECO:0007669"/>
    <property type="project" value="TreeGrafter"/>
</dbReference>
<dbReference type="STRING" id="291169.A9E74_00074"/>
<evidence type="ECO:0000313" key="2">
    <source>
        <dbReference type="EMBL" id="ODN68102.1"/>
    </source>
</evidence>
<dbReference type="InterPro" id="IPR029063">
    <property type="entry name" value="SAM-dependent_MTases_sf"/>
</dbReference>
<reference evidence="2 3" key="1">
    <citation type="submission" date="2016-07" db="EMBL/GenBank/DDBJ databases">
        <title>Draft Genome Sequence of Methylophaga muralis Bur 1.</title>
        <authorList>
            <person name="Vasilenko O.V."/>
            <person name="Doronina N.V."/>
            <person name="Shmareva M.N."/>
            <person name="Tarlachkov S.V."/>
            <person name="Mustakhimov I."/>
            <person name="Trotsenko Y.A."/>
        </authorList>
    </citation>
    <scope>NUCLEOTIDE SEQUENCE [LARGE SCALE GENOMIC DNA]</scope>
    <source>
        <strain evidence="2 3">Bur 1</strain>
    </source>
</reference>
<organism evidence="2 3">
    <name type="scientific">Methylophaga muralis</name>
    <dbReference type="NCBI Taxonomy" id="291169"/>
    <lineage>
        <taxon>Bacteria</taxon>
        <taxon>Pseudomonadati</taxon>
        <taxon>Pseudomonadota</taxon>
        <taxon>Gammaproteobacteria</taxon>
        <taxon>Thiotrichales</taxon>
        <taxon>Piscirickettsiaceae</taxon>
        <taxon>Methylophaga</taxon>
    </lineage>
</organism>
<sequence length="191" mass="21484">MSDIQNKWDERYREAVVNYPEPALVLEQNQHLLPKHGHALDLACGLGANALLLAKHGLQTQAWDISGEALTKLAVEAKRRQLDVLTEKRDVSAAPPAKNRFDVIVVSHFLDRVLCAQLVDALKPNGLVFYQTFCRNKVENKGPQNPEFLLADNELLHLFAGLKIRAYREENLLGDITQGWRNQALLVAQKS</sequence>
<dbReference type="AlphaFoldDB" id="A0A1E3GVL7"/>
<comment type="caution">
    <text evidence="2">The sequence shown here is derived from an EMBL/GenBank/DDBJ whole genome shotgun (WGS) entry which is preliminary data.</text>
</comment>
<proteinExistence type="predicted"/>
<name>A0A1E3GVL7_9GAMM</name>
<dbReference type="PATRIC" id="fig|291169.3.peg.73"/>